<keyword evidence="8" id="KW-1185">Reference proteome</keyword>
<proteinExistence type="inferred from homology"/>
<dbReference type="EMBL" id="BRYB01003654">
    <property type="protein sequence ID" value="GMI18925.1"/>
    <property type="molecule type" value="Genomic_DNA"/>
</dbReference>
<dbReference type="Pfam" id="PF00454">
    <property type="entry name" value="PI3_PI4_kinase"/>
    <property type="match status" value="1"/>
</dbReference>
<evidence type="ECO:0000256" key="1">
    <source>
        <dbReference type="ARBA" id="ARBA00008941"/>
    </source>
</evidence>
<evidence type="ECO:0000256" key="4">
    <source>
        <dbReference type="ARBA" id="ARBA00022777"/>
    </source>
</evidence>
<dbReference type="SUPFAM" id="SSF54236">
    <property type="entry name" value="Ubiquitin-like"/>
    <property type="match status" value="1"/>
</dbReference>
<dbReference type="Proteomes" id="UP001165060">
    <property type="component" value="Unassembled WGS sequence"/>
</dbReference>
<organism evidence="7 8">
    <name type="scientific">Tetraparma gracilis</name>
    <dbReference type="NCBI Taxonomy" id="2962635"/>
    <lineage>
        <taxon>Eukaryota</taxon>
        <taxon>Sar</taxon>
        <taxon>Stramenopiles</taxon>
        <taxon>Ochrophyta</taxon>
        <taxon>Bolidophyceae</taxon>
        <taxon>Parmales</taxon>
        <taxon>Triparmaceae</taxon>
        <taxon>Tetraparma</taxon>
    </lineage>
</organism>
<gene>
    <name evidence="7" type="ORF">TeGR_g6228</name>
</gene>
<dbReference type="CDD" id="cd17039">
    <property type="entry name" value="Ubl_ubiquitin_like"/>
    <property type="match status" value="1"/>
</dbReference>
<comment type="caution">
    <text evidence="7">The sequence shown here is derived from an EMBL/GenBank/DDBJ whole genome shotgun (WGS) entry which is preliminary data.</text>
</comment>
<dbReference type="InterPro" id="IPR000403">
    <property type="entry name" value="PI3/4_kinase_cat_dom"/>
</dbReference>
<name>A0ABQ6M3I3_9STRA</name>
<reference evidence="7 8" key="1">
    <citation type="journal article" date="2023" name="Commun. Biol.">
        <title>Genome analysis of Parmales, the sister group of diatoms, reveals the evolutionary specialization of diatoms from phago-mixotrophs to photoautotrophs.</title>
        <authorList>
            <person name="Ban H."/>
            <person name="Sato S."/>
            <person name="Yoshikawa S."/>
            <person name="Yamada K."/>
            <person name="Nakamura Y."/>
            <person name="Ichinomiya M."/>
            <person name="Sato N."/>
            <person name="Blanc-Mathieu R."/>
            <person name="Endo H."/>
            <person name="Kuwata A."/>
            <person name="Ogata H."/>
        </authorList>
    </citation>
    <scope>NUCLEOTIDE SEQUENCE [LARGE SCALE GENOMIC DNA]</scope>
</reference>
<keyword evidence="4" id="KW-0418">Kinase</keyword>
<sequence>MKRALTVKPWSTVKDIKDQLSLLLHVPASLQLLYFGPSLPLKNSRTLADVGVYRSGETLLFGIRTATTPTGPRAPSSRGNPVNFNFPPPAPDSTIAAHPSLLPLIPKPLRRLVEQARRALSLNLKPELAADGSGGVYFLRAPALQKVAVFKPADEEPYAPNNPRGYVSLGPGTNMRSGVTPGQACYREVAAFLLDHGGFSGVPMTTLCEARHPAFSTGGAALSVAGGGAAVGLHSVVGGGGGGAPLPMKLGSFQAFARGDATMDDLSPSVVPQEEAEKVAVLDLRIMNADRNGANLIARRTKNGK</sequence>
<dbReference type="InterPro" id="IPR000626">
    <property type="entry name" value="Ubiquitin-like_dom"/>
</dbReference>
<feature type="non-terminal residue" evidence="7">
    <location>
        <position position="305"/>
    </location>
</feature>
<dbReference type="PROSITE" id="PS50053">
    <property type="entry name" value="UBIQUITIN_2"/>
    <property type="match status" value="1"/>
</dbReference>
<keyword evidence="3" id="KW-0547">Nucleotide-binding</keyword>
<protein>
    <recommendedName>
        <fullName evidence="6">Ubiquitin-like domain-containing protein</fullName>
    </recommendedName>
</protein>
<evidence type="ECO:0000259" key="6">
    <source>
        <dbReference type="PROSITE" id="PS50053"/>
    </source>
</evidence>
<dbReference type="Gene3D" id="3.10.20.90">
    <property type="entry name" value="Phosphatidylinositol 3-kinase Catalytic Subunit, Chain A, domain 1"/>
    <property type="match status" value="1"/>
</dbReference>
<dbReference type="InterPro" id="IPR044571">
    <property type="entry name" value="P4KG1-8"/>
</dbReference>
<evidence type="ECO:0000256" key="5">
    <source>
        <dbReference type="ARBA" id="ARBA00022840"/>
    </source>
</evidence>
<dbReference type="InterPro" id="IPR029071">
    <property type="entry name" value="Ubiquitin-like_domsf"/>
</dbReference>
<dbReference type="PANTHER" id="PTHR45800:SF11">
    <property type="entry name" value="PHOSPHATIDYLINOSITOL 3-KINASE-RELATED PROTEIN KINASE"/>
    <property type="match status" value="1"/>
</dbReference>
<keyword evidence="2" id="KW-0808">Transferase</keyword>
<evidence type="ECO:0000256" key="2">
    <source>
        <dbReference type="ARBA" id="ARBA00022679"/>
    </source>
</evidence>
<evidence type="ECO:0000313" key="7">
    <source>
        <dbReference type="EMBL" id="GMI18925.1"/>
    </source>
</evidence>
<keyword evidence="5" id="KW-0067">ATP-binding</keyword>
<dbReference type="PANTHER" id="PTHR45800">
    <property type="entry name" value="PHOSPHATIDYLINOSITOL 4-KINASE GAMMA"/>
    <property type="match status" value="1"/>
</dbReference>
<evidence type="ECO:0000256" key="3">
    <source>
        <dbReference type="ARBA" id="ARBA00022741"/>
    </source>
</evidence>
<comment type="similarity">
    <text evidence="1">Belongs to the PI3/PI4-kinase family. Type II PI4K subfamily.</text>
</comment>
<evidence type="ECO:0000313" key="8">
    <source>
        <dbReference type="Proteomes" id="UP001165060"/>
    </source>
</evidence>
<accession>A0ABQ6M3I3</accession>
<feature type="domain" description="Ubiquitin-like" evidence="6">
    <location>
        <begin position="5"/>
        <end position="52"/>
    </location>
</feature>